<keyword evidence="3" id="KW-1185">Reference proteome</keyword>
<organism evidence="2 3">
    <name type="scientific">Rousettus aegyptiacus</name>
    <name type="common">Egyptian fruit bat</name>
    <name type="synonym">Pteropus aegyptiacus</name>
    <dbReference type="NCBI Taxonomy" id="9407"/>
    <lineage>
        <taxon>Eukaryota</taxon>
        <taxon>Metazoa</taxon>
        <taxon>Chordata</taxon>
        <taxon>Craniata</taxon>
        <taxon>Vertebrata</taxon>
        <taxon>Euteleostomi</taxon>
        <taxon>Mammalia</taxon>
        <taxon>Eutheria</taxon>
        <taxon>Laurasiatheria</taxon>
        <taxon>Chiroptera</taxon>
        <taxon>Yinpterochiroptera</taxon>
        <taxon>Pteropodoidea</taxon>
        <taxon>Pteropodidae</taxon>
        <taxon>Rousettinae</taxon>
        <taxon>Rousettus</taxon>
    </lineage>
</organism>
<keyword evidence="1" id="KW-0812">Transmembrane</keyword>
<reference evidence="2 3" key="1">
    <citation type="journal article" date="2020" name="Nature">
        <title>Six reference-quality genomes reveal evolution of bat adaptations.</title>
        <authorList>
            <person name="Jebb D."/>
            <person name="Huang Z."/>
            <person name="Pippel M."/>
            <person name="Hughes G.M."/>
            <person name="Lavrichenko K."/>
            <person name="Devanna P."/>
            <person name="Winkler S."/>
            <person name="Jermiin L.S."/>
            <person name="Skirmuntt E.C."/>
            <person name="Katzourakis A."/>
            <person name="Burkitt-Gray L."/>
            <person name="Ray D.A."/>
            <person name="Sullivan K.A.M."/>
            <person name="Roscito J.G."/>
            <person name="Kirilenko B.M."/>
            <person name="Davalos L.M."/>
            <person name="Corthals A.P."/>
            <person name="Power M.L."/>
            <person name="Jones G."/>
            <person name="Ransome R.D."/>
            <person name="Dechmann D.K.N."/>
            <person name="Locatelli A.G."/>
            <person name="Puechmaille S.J."/>
            <person name="Fedrigo O."/>
            <person name="Jarvis E.D."/>
            <person name="Hiller M."/>
            <person name="Vernes S.C."/>
            <person name="Myers E.W."/>
            <person name="Teeling E.C."/>
        </authorList>
    </citation>
    <scope>NUCLEOTIDE SEQUENCE [LARGE SCALE GENOMIC DNA]</scope>
    <source>
        <strain evidence="2">MRouAeg1</strain>
        <tissue evidence="2">Muscle</tissue>
    </source>
</reference>
<dbReference type="EMBL" id="JACASE010000002">
    <property type="protein sequence ID" value="KAF6496039.1"/>
    <property type="molecule type" value="Genomic_DNA"/>
</dbReference>
<gene>
    <name evidence="2" type="ORF">HJG63_010298</name>
</gene>
<accession>A0A7J8JI81</accession>
<comment type="caution">
    <text evidence="2">The sequence shown here is derived from an EMBL/GenBank/DDBJ whole genome shotgun (WGS) entry which is preliminary data.</text>
</comment>
<evidence type="ECO:0000256" key="1">
    <source>
        <dbReference type="SAM" id="Phobius"/>
    </source>
</evidence>
<protein>
    <submittedName>
        <fullName evidence="2">Uncharacterized protein</fullName>
    </submittedName>
</protein>
<keyword evidence="1" id="KW-1133">Transmembrane helix</keyword>
<evidence type="ECO:0000313" key="3">
    <source>
        <dbReference type="Proteomes" id="UP000593571"/>
    </source>
</evidence>
<dbReference type="Proteomes" id="UP000593571">
    <property type="component" value="Unassembled WGS sequence"/>
</dbReference>
<proteinExistence type="predicted"/>
<feature type="transmembrane region" description="Helical" evidence="1">
    <location>
        <begin position="72"/>
        <end position="92"/>
    </location>
</feature>
<sequence length="139" mass="16066">MYFSLWSKPLFTHISSALTSNLFFLFNSKRSYTNPTEHKFDPFNLPEPYPPWTSFYFSNADSMSHLQVFVEFIFYFIFIYSSSTGSLSYHAIKKRYPIFEFSCDLSSLLKKSPVLICLSILPPCSGAHFLTPSKVHSSQ</sequence>
<keyword evidence="1" id="KW-0472">Membrane</keyword>
<evidence type="ECO:0000313" key="2">
    <source>
        <dbReference type="EMBL" id="KAF6496039.1"/>
    </source>
</evidence>
<dbReference type="AlphaFoldDB" id="A0A7J8JI81"/>
<name>A0A7J8JI81_ROUAE</name>